<comment type="caution">
    <text evidence="3">The sequence shown here is derived from an EMBL/GenBank/DDBJ whole genome shotgun (WGS) entry which is preliminary data.</text>
</comment>
<sequence>MADRRAAPDASAAPAAPEQPRRRADEENRMTTTATPIHWWTATRLRDAIASGELSAVEVMTAFLDRMDATDDAVNVMVFRLPREECLALAAEADLARDSGRPLGPLHGLPIAIKDLVDVAGMPTSRGSRAFADRGPMPSDAPHVAKLRAAGALLIGKTNAPEFGVGTVTWNDVFGITRNPFDLTRHAGGSTGGTAAVAAGMLPFCDGSDSGGSLRYPASFCNVVGLRTTPGLVPAVAGGGSWSPHSVNGPVARTCRDAALLLSGMTGEDPLAPLSVGGAPTEELGAPRTAPLRLAWSPDLGGLPISDEVRAVFADTRARLESAGVEIVDIDTRTDIDFTGVGRAWEVIELTGWFALLGRDPIDHPEKYRDDFVRNVGEASAFSTTELIEAEDRRYRLFAAFTELLADVDGFVCPGAPVVAPPADATWVARIGDTTFDRYFLWQRLACLLVMTQHPVLALPAGFSDGLPVGLQIVGRHGRDTELLAIGEQLETILGVSDVHPELPGNERPMTP</sequence>
<dbReference type="EMBL" id="RBDY01000001">
    <property type="protein sequence ID" value="RKN27350.1"/>
    <property type="molecule type" value="Genomic_DNA"/>
</dbReference>
<feature type="region of interest" description="Disordered" evidence="1">
    <location>
        <begin position="1"/>
        <end position="32"/>
    </location>
</feature>
<dbReference type="InterPro" id="IPR000120">
    <property type="entry name" value="Amidase"/>
</dbReference>
<dbReference type="GO" id="GO:0003824">
    <property type="term" value="F:catalytic activity"/>
    <property type="evidence" value="ECO:0007669"/>
    <property type="project" value="InterPro"/>
</dbReference>
<gene>
    <name evidence="4" type="ORF">D7318_00040</name>
    <name evidence="3" type="ORF">D7319_02855</name>
</gene>
<dbReference type="Pfam" id="PF01425">
    <property type="entry name" value="Amidase"/>
    <property type="match status" value="2"/>
</dbReference>
<feature type="compositionally biased region" description="Basic and acidic residues" evidence="1">
    <location>
        <begin position="19"/>
        <end position="29"/>
    </location>
</feature>
<dbReference type="OrthoDB" id="182039at2"/>
<organism evidence="3 6">
    <name type="scientific">Streptomyces radicis</name>
    <dbReference type="NCBI Taxonomy" id="1750517"/>
    <lineage>
        <taxon>Bacteria</taxon>
        <taxon>Bacillati</taxon>
        <taxon>Actinomycetota</taxon>
        <taxon>Actinomycetes</taxon>
        <taxon>Kitasatosporales</taxon>
        <taxon>Streptomycetaceae</taxon>
        <taxon>Streptomyces</taxon>
    </lineage>
</organism>
<evidence type="ECO:0000256" key="1">
    <source>
        <dbReference type="SAM" id="MobiDB-lite"/>
    </source>
</evidence>
<feature type="domain" description="Amidase" evidence="2">
    <location>
        <begin position="383"/>
        <end position="484"/>
    </location>
</feature>
<evidence type="ECO:0000313" key="6">
    <source>
        <dbReference type="Proteomes" id="UP000275024"/>
    </source>
</evidence>
<dbReference type="PANTHER" id="PTHR11895:SF76">
    <property type="entry name" value="INDOLEACETAMIDE HYDROLASE"/>
    <property type="match status" value="1"/>
</dbReference>
<dbReference type="SUPFAM" id="SSF75304">
    <property type="entry name" value="Amidase signature (AS) enzymes"/>
    <property type="match status" value="1"/>
</dbReference>
<dbReference type="AlphaFoldDB" id="A0A3A9WIS9"/>
<name>A0A3A9WIS9_9ACTN</name>
<reference evidence="5 6" key="1">
    <citation type="submission" date="2018-09" db="EMBL/GenBank/DDBJ databases">
        <title>Streptomyces sp. nov. DS1-2, an endophytic actinomycete isolated from roots of Dendrobium scabrilingue.</title>
        <authorList>
            <person name="Kuncharoen N."/>
            <person name="Kudo T."/>
            <person name="Ohkuma M."/>
            <person name="Yuki M."/>
            <person name="Tanasupawat S."/>
        </authorList>
    </citation>
    <scope>NUCLEOTIDE SEQUENCE [LARGE SCALE GENOMIC DNA]</scope>
    <source>
        <strain evidence="3 6">AZ1-7</strain>
        <strain evidence="4 5">DS1-2</strain>
    </source>
</reference>
<dbReference type="InterPro" id="IPR036928">
    <property type="entry name" value="AS_sf"/>
</dbReference>
<protein>
    <submittedName>
        <fullName evidence="3">Amidase</fullName>
    </submittedName>
</protein>
<evidence type="ECO:0000313" key="3">
    <source>
        <dbReference type="EMBL" id="RKN12885.1"/>
    </source>
</evidence>
<dbReference type="InterPro" id="IPR023631">
    <property type="entry name" value="Amidase_dom"/>
</dbReference>
<feature type="domain" description="Amidase" evidence="2">
    <location>
        <begin position="58"/>
        <end position="332"/>
    </location>
</feature>
<accession>A0A3A9WIS9</accession>
<evidence type="ECO:0000313" key="4">
    <source>
        <dbReference type="EMBL" id="RKN27350.1"/>
    </source>
</evidence>
<dbReference type="EMBL" id="RBDX01000001">
    <property type="protein sequence ID" value="RKN12885.1"/>
    <property type="molecule type" value="Genomic_DNA"/>
</dbReference>
<evidence type="ECO:0000313" key="5">
    <source>
        <dbReference type="Proteomes" id="UP000268652"/>
    </source>
</evidence>
<proteinExistence type="predicted"/>
<dbReference type="PANTHER" id="PTHR11895">
    <property type="entry name" value="TRANSAMIDASE"/>
    <property type="match status" value="1"/>
</dbReference>
<keyword evidence="5" id="KW-1185">Reference proteome</keyword>
<dbReference type="Proteomes" id="UP000275024">
    <property type="component" value="Unassembled WGS sequence"/>
</dbReference>
<evidence type="ECO:0000259" key="2">
    <source>
        <dbReference type="Pfam" id="PF01425"/>
    </source>
</evidence>
<feature type="compositionally biased region" description="Low complexity" evidence="1">
    <location>
        <begin position="8"/>
        <end position="18"/>
    </location>
</feature>
<dbReference type="Proteomes" id="UP000268652">
    <property type="component" value="Unassembled WGS sequence"/>
</dbReference>
<dbReference type="Gene3D" id="3.90.1300.10">
    <property type="entry name" value="Amidase signature (AS) domain"/>
    <property type="match status" value="1"/>
</dbReference>